<name>A0A409XP00_PSICY</name>
<feature type="compositionally biased region" description="Polar residues" evidence="1">
    <location>
        <begin position="740"/>
        <end position="750"/>
    </location>
</feature>
<dbReference type="AlphaFoldDB" id="A0A409XP00"/>
<dbReference type="EMBL" id="NHYD01001028">
    <property type="protein sequence ID" value="PPQ92533.1"/>
    <property type="molecule type" value="Genomic_DNA"/>
</dbReference>
<keyword evidence="4" id="KW-1185">Reference proteome</keyword>
<protein>
    <recommendedName>
        <fullName evidence="2">Fungal-type protein kinase domain-containing protein</fullName>
    </recommendedName>
</protein>
<feature type="region of interest" description="Disordered" evidence="1">
    <location>
        <begin position="1"/>
        <end position="23"/>
    </location>
</feature>
<dbReference type="STRING" id="93625.A0A409XP00"/>
<dbReference type="GO" id="GO:0004672">
    <property type="term" value="F:protein kinase activity"/>
    <property type="evidence" value="ECO:0007669"/>
    <property type="project" value="InterPro"/>
</dbReference>
<evidence type="ECO:0000259" key="2">
    <source>
        <dbReference type="Pfam" id="PF17667"/>
    </source>
</evidence>
<dbReference type="Proteomes" id="UP000283269">
    <property type="component" value="Unassembled WGS sequence"/>
</dbReference>
<accession>A0A409XP00</accession>
<gene>
    <name evidence="3" type="ORF">CVT25_010366</name>
</gene>
<feature type="region of interest" description="Disordered" evidence="1">
    <location>
        <begin position="466"/>
        <end position="493"/>
    </location>
</feature>
<feature type="domain" description="Fungal-type protein kinase" evidence="2">
    <location>
        <begin position="174"/>
        <end position="567"/>
    </location>
</feature>
<evidence type="ECO:0000313" key="4">
    <source>
        <dbReference type="Proteomes" id="UP000283269"/>
    </source>
</evidence>
<dbReference type="PROSITE" id="PS00109">
    <property type="entry name" value="PROTEIN_KINASE_TYR"/>
    <property type="match status" value="1"/>
</dbReference>
<dbReference type="InterPro" id="IPR011009">
    <property type="entry name" value="Kinase-like_dom_sf"/>
</dbReference>
<sequence>TPNLNKLTNTVGGGVSGPPKPDQPKFISTPIFHKLSGNPNTKKSLTHAYMDPALKEELFESQLLDVPGFIEHLFPDKLFPVPFAKLEEAVRKKHWNVRLEDWKGYSSLFSTTLAADRKLGAGETALSGFFNNISKTLVKACHTTDKSYQPFSKRHWVSNSNKPMSGGPQAKWKPDVCFVKEGQEVTWMSTLVTAELKSKASDASDALMQLTNSAFMIFSTQDERRFHIGVSVCHTYVCVYVFDRSGVIGSNGFHLSNNSVLLIRLLAGLTLTDVDAIGFDSSILHHEDGTRSVTVAGLEYQLLKTLFISDSIRGRGTVCWQARRGSSDYVIKNTWTDVYRMKTEADIMRMASDVEGIAHLVADEIVKHNGEDDSTSTIRSLLPKLEDYYRRHWYDKLEVRVHRRLVTSPVAESLAHFKSKKELLTVLIDAIEAHARLVEKHILHRDISMANVMIYRPLAATTLDEEAENESRSISTSADVVDDAPSTSSDPEQAEISAKGILIDLDYALVTHDESGKETRREVNATGHRTGTLPFMAIDILMGLVPGEEHQAHHDIESFFYILLWIMLQYAGPGGIERQDINIESFGTIEGWIHGNSIEEIGINKANSMMTIMPAIFKKGVINLCTPYFQDLTPCLEELRQMIFITGNLGPSKPTHQDIIAILRKALVGLPDDDNWSRDNDPAGYGPVGGKRKLETFQEVQEDDEDQDVFLPALPLAGRGKRAKTAPSRVYRTPSRKSARIQSMSLQPQN</sequence>
<dbReference type="InterPro" id="IPR040976">
    <property type="entry name" value="Pkinase_fungal"/>
</dbReference>
<dbReference type="Pfam" id="PF17667">
    <property type="entry name" value="Pkinase_fungal"/>
    <property type="match status" value="1"/>
</dbReference>
<feature type="region of interest" description="Disordered" evidence="1">
    <location>
        <begin position="700"/>
        <end position="750"/>
    </location>
</feature>
<feature type="non-terminal residue" evidence="3">
    <location>
        <position position="1"/>
    </location>
</feature>
<comment type="caution">
    <text evidence="3">The sequence shown here is derived from an EMBL/GenBank/DDBJ whole genome shotgun (WGS) entry which is preliminary data.</text>
</comment>
<dbReference type="InParanoid" id="A0A409XP00"/>
<feature type="compositionally biased region" description="Polar residues" evidence="1">
    <location>
        <begin position="1"/>
        <end position="10"/>
    </location>
</feature>
<dbReference type="Gene3D" id="1.10.510.10">
    <property type="entry name" value="Transferase(Phosphotransferase) domain 1"/>
    <property type="match status" value="1"/>
</dbReference>
<dbReference type="SUPFAM" id="SSF56112">
    <property type="entry name" value="Protein kinase-like (PK-like)"/>
    <property type="match status" value="1"/>
</dbReference>
<dbReference type="PANTHER" id="PTHR38248">
    <property type="entry name" value="FUNK1 6"/>
    <property type="match status" value="1"/>
</dbReference>
<dbReference type="OrthoDB" id="5584477at2759"/>
<dbReference type="PANTHER" id="PTHR38248:SF2">
    <property type="entry name" value="FUNK1 11"/>
    <property type="match status" value="1"/>
</dbReference>
<evidence type="ECO:0000313" key="3">
    <source>
        <dbReference type="EMBL" id="PPQ92533.1"/>
    </source>
</evidence>
<reference evidence="3 4" key="1">
    <citation type="journal article" date="2018" name="Evol. Lett.">
        <title>Horizontal gene cluster transfer increased hallucinogenic mushroom diversity.</title>
        <authorList>
            <person name="Reynolds H.T."/>
            <person name="Vijayakumar V."/>
            <person name="Gluck-Thaler E."/>
            <person name="Korotkin H.B."/>
            <person name="Matheny P.B."/>
            <person name="Slot J.C."/>
        </authorList>
    </citation>
    <scope>NUCLEOTIDE SEQUENCE [LARGE SCALE GENOMIC DNA]</scope>
    <source>
        <strain evidence="3 4">2631</strain>
    </source>
</reference>
<organism evidence="3 4">
    <name type="scientific">Psilocybe cyanescens</name>
    <dbReference type="NCBI Taxonomy" id="93625"/>
    <lineage>
        <taxon>Eukaryota</taxon>
        <taxon>Fungi</taxon>
        <taxon>Dikarya</taxon>
        <taxon>Basidiomycota</taxon>
        <taxon>Agaricomycotina</taxon>
        <taxon>Agaricomycetes</taxon>
        <taxon>Agaricomycetidae</taxon>
        <taxon>Agaricales</taxon>
        <taxon>Agaricineae</taxon>
        <taxon>Strophariaceae</taxon>
        <taxon>Psilocybe</taxon>
    </lineage>
</organism>
<dbReference type="InterPro" id="IPR008266">
    <property type="entry name" value="Tyr_kinase_AS"/>
</dbReference>
<proteinExistence type="predicted"/>
<evidence type="ECO:0000256" key="1">
    <source>
        <dbReference type="SAM" id="MobiDB-lite"/>
    </source>
</evidence>